<dbReference type="Proteomes" id="UP000810130">
    <property type="component" value="Unassembled WGS sequence"/>
</dbReference>
<proteinExistence type="predicted"/>
<reference evidence="1 2" key="1">
    <citation type="submission" date="2021-04" db="EMBL/GenBank/DDBJ databases">
        <title>Genomic and host-range diversity within the Dickeya zeae complex, identification of D. zeae and D. oryzae members, proposal of two novel subspecies D. zeae subsp. zeae subsp. nov. and D. zeae subsp. dombae subsp. nov.</title>
        <authorList>
            <person name="Van Gijsegem F."/>
            <person name="Hugouvieux-Cotte-Pattat N."/>
        </authorList>
    </citation>
    <scope>NUCLEOTIDE SEQUENCE [LARGE SCALE GENOMIC DNA]</scope>
    <source>
        <strain evidence="1 2">FVG03</strain>
    </source>
</reference>
<evidence type="ECO:0000313" key="1">
    <source>
        <dbReference type="EMBL" id="MBP2857642.1"/>
    </source>
</evidence>
<sequence length="75" mass="8489">LLPRYKVLTSLALKGQRMALFNTRACCPATRIILGINSLTAKRKTPRPNTMMQQYHNVKQAFPLDMANLMLTSLI</sequence>
<dbReference type="EMBL" id="JAGJWX010000005">
    <property type="protein sequence ID" value="MBP2857642.1"/>
    <property type="molecule type" value="Genomic_DNA"/>
</dbReference>
<feature type="non-terminal residue" evidence="1">
    <location>
        <position position="1"/>
    </location>
</feature>
<organism evidence="1 2">
    <name type="scientific">Dickeya oryzae</name>
    <dbReference type="NCBI Taxonomy" id="1240404"/>
    <lineage>
        <taxon>Bacteria</taxon>
        <taxon>Pseudomonadati</taxon>
        <taxon>Pseudomonadota</taxon>
        <taxon>Gammaproteobacteria</taxon>
        <taxon>Enterobacterales</taxon>
        <taxon>Pectobacteriaceae</taxon>
        <taxon>Dickeya</taxon>
    </lineage>
</organism>
<comment type="caution">
    <text evidence="1">The sequence shown here is derived from an EMBL/GenBank/DDBJ whole genome shotgun (WGS) entry which is preliminary data.</text>
</comment>
<evidence type="ECO:0000313" key="2">
    <source>
        <dbReference type="Proteomes" id="UP000810130"/>
    </source>
</evidence>
<gene>
    <name evidence="1" type="ORF">J8657_08535</name>
</gene>
<protein>
    <submittedName>
        <fullName evidence="1">Uncharacterized protein</fullName>
    </submittedName>
</protein>
<name>A0ABS5BC28_9GAMM</name>
<keyword evidence="2" id="KW-1185">Reference proteome</keyword>
<accession>A0ABS5BC28</accession>